<feature type="region of interest" description="Disordered" evidence="1">
    <location>
        <begin position="155"/>
        <end position="237"/>
    </location>
</feature>
<feature type="region of interest" description="Disordered" evidence="1">
    <location>
        <begin position="74"/>
        <end position="131"/>
    </location>
</feature>
<accession>A0A1Q9DM49</accession>
<dbReference type="SUPFAM" id="SSF56672">
    <property type="entry name" value="DNA/RNA polymerases"/>
    <property type="match status" value="1"/>
</dbReference>
<dbReference type="InterPro" id="IPR043502">
    <property type="entry name" value="DNA/RNA_pol_sf"/>
</dbReference>
<name>A0A1Q9DM49_SYMMI</name>
<keyword evidence="3" id="KW-1185">Reference proteome</keyword>
<evidence type="ECO:0000256" key="1">
    <source>
        <dbReference type="SAM" id="MobiDB-lite"/>
    </source>
</evidence>
<feature type="compositionally biased region" description="Polar residues" evidence="1">
    <location>
        <begin position="215"/>
        <end position="233"/>
    </location>
</feature>
<feature type="non-terminal residue" evidence="2">
    <location>
        <position position="1"/>
    </location>
</feature>
<dbReference type="OrthoDB" id="440078at2759"/>
<gene>
    <name evidence="2" type="ORF">AK812_SmicGene21550</name>
</gene>
<feature type="compositionally biased region" description="Basic and acidic residues" evidence="1">
    <location>
        <begin position="89"/>
        <end position="100"/>
    </location>
</feature>
<dbReference type="PANTHER" id="PTHR33050:SF7">
    <property type="entry name" value="RIBONUCLEASE H"/>
    <property type="match status" value="1"/>
</dbReference>
<protein>
    <recommendedName>
        <fullName evidence="4">Reverse transcriptase domain-containing protein</fullName>
    </recommendedName>
</protein>
<proteinExistence type="predicted"/>
<dbReference type="InterPro" id="IPR052055">
    <property type="entry name" value="Hepadnavirus_pol/RT"/>
</dbReference>
<dbReference type="AlphaFoldDB" id="A0A1Q9DM49"/>
<dbReference type="PANTHER" id="PTHR33050">
    <property type="entry name" value="REVERSE TRANSCRIPTASE DOMAIN-CONTAINING PROTEIN"/>
    <property type="match status" value="1"/>
</dbReference>
<organism evidence="2 3">
    <name type="scientific">Symbiodinium microadriaticum</name>
    <name type="common">Dinoflagellate</name>
    <name type="synonym">Zooxanthella microadriatica</name>
    <dbReference type="NCBI Taxonomy" id="2951"/>
    <lineage>
        <taxon>Eukaryota</taxon>
        <taxon>Sar</taxon>
        <taxon>Alveolata</taxon>
        <taxon>Dinophyceae</taxon>
        <taxon>Suessiales</taxon>
        <taxon>Symbiodiniaceae</taxon>
        <taxon>Symbiodinium</taxon>
    </lineage>
</organism>
<reference evidence="2 3" key="1">
    <citation type="submission" date="2016-02" db="EMBL/GenBank/DDBJ databases">
        <title>Genome analysis of coral dinoflagellate symbionts highlights evolutionary adaptations to a symbiotic lifestyle.</title>
        <authorList>
            <person name="Aranda M."/>
            <person name="Li Y."/>
            <person name="Liew Y.J."/>
            <person name="Baumgarten S."/>
            <person name="Simakov O."/>
            <person name="Wilson M."/>
            <person name="Piel J."/>
            <person name="Ashoor H."/>
            <person name="Bougouffa S."/>
            <person name="Bajic V.B."/>
            <person name="Ryu T."/>
            <person name="Ravasi T."/>
            <person name="Bayer T."/>
            <person name="Micklem G."/>
            <person name="Kim H."/>
            <person name="Bhak J."/>
            <person name="Lajeunesse T.C."/>
            <person name="Voolstra C.R."/>
        </authorList>
    </citation>
    <scope>NUCLEOTIDE SEQUENCE [LARGE SCALE GENOMIC DNA]</scope>
    <source>
        <strain evidence="2 3">CCMP2467</strain>
    </source>
</reference>
<evidence type="ECO:0008006" key="4">
    <source>
        <dbReference type="Google" id="ProtNLM"/>
    </source>
</evidence>
<comment type="caution">
    <text evidence="2">The sequence shown here is derived from an EMBL/GenBank/DDBJ whole genome shotgun (WGS) entry which is preliminary data.</text>
</comment>
<feature type="compositionally biased region" description="Low complexity" evidence="1">
    <location>
        <begin position="155"/>
        <end position="170"/>
    </location>
</feature>
<dbReference type="Proteomes" id="UP000186817">
    <property type="component" value="Unassembled WGS sequence"/>
</dbReference>
<feature type="compositionally biased region" description="Polar residues" evidence="1">
    <location>
        <begin position="174"/>
        <end position="185"/>
    </location>
</feature>
<evidence type="ECO:0000313" key="3">
    <source>
        <dbReference type="Proteomes" id="UP000186817"/>
    </source>
</evidence>
<dbReference type="EMBL" id="LSRX01000475">
    <property type="protein sequence ID" value="OLP96220.1"/>
    <property type="molecule type" value="Genomic_DNA"/>
</dbReference>
<sequence>GAHLARLKAFDKKVLDLATHSPADASLRTVTTTELVAADRKLWQEIAALHSTGWSLDDALHEMTTVRADIGNLLQYRAKPPPPPQKPPPRKEGKGKDSKGGGKTKHGTQPGKRKEPGTGTAPEVKTSDLVKEHGGRAAVVVKWAGGRCRDGPLAPAAAPGSFPASSTAAAEPSNAPQNTQTSAAAQSGPAHMHQSSAATQPQVSDAAPGTVACASRQQDLHASTQHDTASSEYSSDDSELPGEALHFFLQMSAQRFSLHLRDLDPMHCLEADKSDAQGQPFRLNLLHSIALSIADKDAQLPLLLDQGVPTGAFEPLPSSGQWAQAPHSIDASTDLQGPHLEHCRGNWTAAEQSPELLAQLIQQEVEKGFVKCFEGTEEDAALQWPKGTAIGKLNVVIAEGRDPRLVLDNTVCGLNPAVHIPERVALPTASDVQRTFLAEDCYAQQTALSIDFKAAHKCNKVHPSEHGTLLFRQGTALYYYTVCHFGARFSAYWWQRTGGLILRSMHALLGRYPHKAWLYVDDLLCVLRTAQSEQGAALIIALLAALHAPISWKKAQFSTSVTWCGWVFSTATETVELVSSKLRKLREQLHALQRKSKIPRKELEAVLGLLNWATSISKHLRPFMAPLYKDLHSGQGTLHSIAPAAWQAFYDCLDATAQLSRTPTGSWLPRNGRVLEVTSTFAKKANSSSNVSALRSKHVRFVLPSASDNTSTESGLNKLFSTAEYLGPSAPRAVHSNLARVTYFYLLKGLFFEAVKRKSFKGRELQGEDYVCGSLQAGSNMERLHKAVANTIAAQHDVAIVHRW</sequence>
<evidence type="ECO:0000313" key="2">
    <source>
        <dbReference type="EMBL" id="OLP96220.1"/>
    </source>
</evidence>
<feature type="compositionally biased region" description="Polar residues" evidence="1">
    <location>
        <begin position="193"/>
        <end position="203"/>
    </location>
</feature>